<dbReference type="InterPro" id="IPR011701">
    <property type="entry name" value="MFS"/>
</dbReference>
<dbReference type="Proteomes" id="UP001057375">
    <property type="component" value="Unassembled WGS sequence"/>
</dbReference>
<evidence type="ECO:0000256" key="4">
    <source>
        <dbReference type="ARBA" id="ARBA00022989"/>
    </source>
</evidence>
<protein>
    <submittedName>
        <fullName evidence="7">Major facilitator superfamily like protein</fullName>
    </submittedName>
</protein>
<dbReference type="SUPFAM" id="SSF103473">
    <property type="entry name" value="MFS general substrate transporter"/>
    <property type="match status" value="1"/>
</dbReference>
<keyword evidence="4 6" id="KW-1133">Transmembrane helix</keyword>
<evidence type="ECO:0000256" key="6">
    <source>
        <dbReference type="SAM" id="Phobius"/>
    </source>
</evidence>
<gene>
    <name evidence="7" type="ORF">ADUPG1_004281</name>
</gene>
<evidence type="ECO:0000256" key="2">
    <source>
        <dbReference type="ARBA" id="ARBA00022475"/>
    </source>
</evidence>
<evidence type="ECO:0000313" key="7">
    <source>
        <dbReference type="EMBL" id="GKT18899.1"/>
    </source>
</evidence>
<name>A0ABQ5JXH0_9EUKA</name>
<keyword evidence="3 6" id="KW-0812">Transmembrane</keyword>
<evidence type="ECO:0000256" key="1">
    <source>
        <dbReference type="ARBA" id="ARBA00004651"/>
    </source>
</evidence>
<keyword evidence="2" id="KW-1003">Cell membrane</keyword>
<feature type="transmembrane region" description="Helical" evidence="6">
    <location>
        <begin position="111"/>
        <end position="137"/>
    </location>
</feature>
<comment type="subcellular location">
    <subcellularLocation>
        <location evidence="1">Cell membrane</location>
        <topology evidence="1">Multi-pass membrane protein</topology>
    </subcellularLocation>
</comment>
<evidence type="ECO:0000313" key="8">
    <source>
        <dbReference type="Proteomes" id="UP001057375"/>
    </source>
</evidence>
<feature type="transmembrane region" description="Helical" evidence="6">
    <location>
        <begin position="53"/>
        <end position="74"/>
    </location>
</feature>
<dbReference type="PANTHER" id="PTHR23513:SF6">
    <property type="entry name" value="MAJOR FACILITATOR SUPERFAMILY ASSOCIATED DOMAIN-CONTAINING PROTEIN"/>
    <property type="match status" value="1"/>
</dbReference>
<reference evidence="7" key="1">
    <citation type="submission" date="2022-03" db="EMBL/GenBank/DDBJ databases">
        <title>Draft genome sequence of Aduncisulcus paluster, a free-living microaerophilic Fornicata.</title>
        <authorList>
            <person name="Yuyama I."/>
            <person name="Kume K."/>
            <person name="Tamura T."/>
            <person name="Inagaki Y."/>
            <person name="Hashimoto T."/>
        </authorList>
    </citation>
    <scope>NUCLEOTIDE SEQUENCE</scope>
    <source>
        <strain evidence="7">NY0171</strain>
    </source>
</reference>
<feature type="non-terminal residue" evidence="7">
    <location>
        <position position="1"/>
    </location>
</feature>
<comment type="caution">
    <text evidence="7">The sequence shown here is derived from an EMBL/GenBank/DDBJ whole genome shotgun (WGS) entry which is preliminary data.</text>
</comment>
<dbReference type="Pfam" id="PF07690">
    <property type="entry name" value="MFS_1"/>
    <property type="match status" value="1"/>
</dbReference>
<organism evidence="7 8">
    <name type="scientific">Aduncisulcus paluster</name>
    <dbReference type="NCBI Taxonomy" id="2918883"/>
    <lineage>
        <taxon>Eukaryota</taxon>
        <taxon>Metamonada</taxon>
        <taxon>Carpediemonas-like organisms</taxon>
        <taxon>Aduncisulcus</taxon>
    </lineage>
</organism>
<proteinExistence type="predicted"/>
<dbReference type="Gene3D" id="1.20.1250.20">
    <property type="entry name" value="MFS general substrate transporter like domains"/>
    <property type="match status" value="1"/>
</dbReference>
<keyword evidence="8" id="KW-1185">Reference proteome</keyword>
<evidence type="ECO:0000256" key="3">
    <source>
        <dbReference type="ARBA" id="ARBA00022692"/>
    </source>
</evidence>
<feature type="transmembrane region" description="Helical" evidence="6">
    <location>
        <begin position="20"/>
        <end position="41"/>
    </location>
</feature>
<sequence length="138" mass="14792">GTLIYIFIRETLKMGDKSEMAWGILLSAIGFGSVIGSFIIGVKVKNYPNPFKLFLNVLILDSIALGIFVFNTYFPLSIGLFVVLGCIGAAHMIILNTVLQKTIPDENRGKVFSVLEMINGPAGVLSILLGTAAATVIT</sequence>
<dbReference type="InterPro" id="IPR036259">
    <property type="entry name" value="MFS_trans_sf"/>
</dbReference>
<keyword evidence="5 6" id="KW-0472">Membrane</keyword>
<feature type="non-terminal residue" evidence="7">
    <location>
        <position position="138"/>
    </location>
</feature>
<dbReference type="PANTHER" id="PTHR23513">
    <property type="entry name" value="INTEGRAL MEMBRANE EFFLUX PROTEIN-RELATED"/>
    <property type="match status" value="1"/>
</dbReference>
<accession>A0ABQ5JXH0</accession>
<evidence type="ECO:0000256" key="5">
    <source>
        <dbReference type="ARBA" id="ARBA00023136"/>
    </source>
</evidence>
<dbReference type="EMBL" id="BQXS01006281">
    <property type="protein sequence ID" value="GKT18899.1"/>
    <property type="molecule type" value="Genomic_DNA"/>
</dbReference>
<feature type="transmembrane region" description="Helical" evidence="6">
    <location>
        <begin position="80"/>
        <end position="99"/>
    </location>
</feature>